<keyword evidence="3" id="KW-1185">Reference proteome</keyword>
<feature type="compositionally biased region" description="Low complexity" evidence="1">
    <location>
        <begin position="43"/>
        <end position="62"/>
    </location>
</feature>
<evidence type="ECO:0000256" key="1">
    <source>
        <dbReference type="SAM" id="MobiDB-lite"/>
    </source>
</evidence>
<evidence type="ECO:0000313" key="2">
    <source>
        <dbReference type="EMBL" id="GHI40769.1"/>
    </source>
</evidence>
<reference evidence="2" key="1">
    <citation type="submission" date="2024-05" db="EMBL/GenBank/DDBJ databases">
        <title>Whole genome shotgun sequence of Streptomyces violascens NBRC 12920.</title>
        <authorList>
            <person name="Komaki H."/>
            <person name="Tamura T."/>
        </authorList>
    </citation>
    <scope>NUCLEOTIDE SEQUENCE</scope>
    <source>
        <strain evidence="2">NBRC 12920</strain>
    </source>
</reference>
<dbReference type="Proteomes" id="UP001050808">
    <property type="component" value="Unassembled WGS sequence"/>
</dbReference>
<accession>A0ABQ3QTZ7</accession>
<proteinExistence type="predicted"/>
<name>A0ABQ3QTZ7_9ACTN</name>
<gene>
    <name evidence="2" type="ORF">Sviol_51770</name>
</gene>
<organism evidence="2 3">
    <name type="scientific">Streptomyces violascens</name>
    <dbReference type="NCBI Taxonomy" id="67381"/>
    <lineage>
        <taxon>Bacteria</taxon>
        <taxon>Bacillati</taxon>
        <taxon>Actinomycetota</taxon>
        <taxon>Actinomycetes</taxon>
        <taxon>Kitasatosporales</taxon>
        <taxon>Streptomycetaceae</taxon>
        <taxon>Streptomyces</taxon>
    </lineage>
</organism>
<dbReference type="EMBL" id="BNDY01000017">
    <property type="protein sequence ID" value="GHI40769.1"/>
    <property type="molecule type" value="Genomic_DNA"/>
</dbReference>
<evidence type="ECO:0008006" key="4">
    <source>
        <dbReference type="Google" id="ProtNLM"/>
    </source>
</evidence>
<comment type="caution">
    <text evidence="2">The sequence shown here is derived from an EMBL/GenBank/DDBJ whole genome shotgun (WGS) entry which is preliminary data.</text>
</comment>
<feature type="region of interest" description="Disordered" evidence="1">
    <location>
        <begin position="43"/>
        <end position="98"/>
    </location>
</feature>
<evidence type="ECO:0000313" key="3">
    <source>
        <dbReference type="Proteomes" id="UP001050808"/>
    </source>
</evidence>
<feature type="compositionally biased region" description="Gly residues" evidence="1">
    <location>
        <begin position="87"/>
        <end position="96"/>
    </location>
</feature>
<protein>
    <recommendedName>
        <fullName evidence="4">DUF4232 domain-containing protein</fullName>
    </recommendedName>
</protein>
<feature type="compositionally biased region" description="Gly residues" evidence="1">
    <location>
        <begin position="63"/>
        <end position="77"/>
    </location>
</feature>
<sequence>MQTETHTESENPAMTVRRRTIPFALVTVGAALALAACGGGSDDAAAGPSSAAASPGTATATPGSGGSGGTKTGGAGGSSSASNSPGTTGGTAGVKTGGKDATSDSYAYKHLCAADQLTVGAKELDSNPDQYVISVTNHGKAACGLSSYYPRVDLGPKNAANRSHNIHPLVPSGLGGAPAAPVYAGRTVYAVLDVDPNGAKGSNGGIDEINVLADTRFPNADTHNFPMNEGATVVQHPKLGLYRDSISDAVSSMRTADTNGS</sequence>